<evidence type="ECO:0000313" key="1">
    <source>
        <dbReference type="EMBL" id="KAH3706635.1"/>
    </source>
</evidence>
<evidence type="ECO:0000313" key="2">
    <source>
        <dbReference type="Proteomes" id="UP000828390"/>
    </source>
</evidence>
<organism evidence="1 2">
    <name type="scientific">Dreissena polymorpha</name>
    <name type="common">Zebra mussel</name>
    <name type="synonym">Mytilus polymorpha</name>
    <dbReference type="NCBI Taxonomy" id="45954"/>
    <lineage>
        <taxon>Eukaryota</taxon>
        <taxon>Metazoa</taxon>
        <taxon>Spiralia</taxon>
        <taxon>Lophotrochozoa</taxon>
        <taxon>Mollusca</taxon>
        <taxon>Bivalvia</taxon>
        <taxon>Autobranchia</taxon>
        <taxon>Heteroconchia</taxon>
        <taxon>Euheterodonta</taxon>
        <taxon>Imparidentia</taxon>
        <taxon>Neoheterodontei</taxon>
        <taxon>Myida</taxon>
        <taxon>Dreissenoidea</taxon>
        <taxon>Dreissenidae</taxon>
        <taxon>Dreissena</taxon>
    </lineage>
</organism>
<name>A0A9D3YSQ6_DREPO</name>
<keyword evidence="2" id="KW-1185">Reference proteome</keyword>
<dbReference type="AlphaFoldDB" id="A0A9D3YSQ6"/>
<reference evidence="1" key="2">
    <citation type="submission" date="2020-11" db="EMBL/GenBank/DDBJ databases">
        <authorList>
            <person name="McCartney M.A."/>
            <person name="Auch B."/>
            <person name="Kono T."/>
            <person name="Mallez S."/>
            <person name="Becker A."/>
            <person name="Gohl D.M."/>
            <person name="Silverstein K.A.T."/>
            <person name="Koren S."/>
            <person name="Bechman K.B."/>
            <person name="Herman A."/>
            <person name="Abrahante J.E."/>
            <person name="Garbe J."/>
        </authorList>
    </citation>
    <scope>NUCLEOTIDE SEQUENCE</scope>
    <source>
        <strain evidence="1">Duluth1</strain>
        <tissue evidence="1">Whole animal</tissue>
    </source>
</reference>
<reference evidence="1" key="1">
    <citation type="journal article" date="2019" name="bioRxiv">
        <title>The Genome of the Zebra Mussel, Dreissena polymorpha: A Resource for Invasive Species Research.</title>
        <authorList>
            <person name="McCartney M.A."/>
            <person name="Auch B."/>
            <person name="Kono T."/>
            <person name="Mallez S."/>
            <person name="Zhang Y."/>
            <person name="Obille A."/>
            <person name="Becker A."/>
            <person name="Abrahante J.E."/>
            <person name="Garbe J."/>
            <person name="Badalamenti J.P."/>
            <person name="Herman A."/>
            <person name="Mangelson H."/>
            <person name="Liachko I."/>
            <person name="Sullivan S."/>
            <person name="Sone E.D."/>
            <person name="Koren S."/>
            <person name="Silverstein K.A.T."/>
            <person name="Beckman K.B."/>
            <person name="Gohl D.M."/>
        </authorList>
    </citation>
    <scope>NUCLEOTIDE SEQUENCE</scope>
    <source>
        <strain evidence="1">Duluth1</strain>
        <tissue evidence="1">Whole animal</tissue>
    </source>
</reference>
<dbReference type="EMBL" id="JAIWYP010000014">
    <property type="protein sequence ID" value="KAH3706635.1"/>
    <property type="molecule type" value="Genomic_DNA"/>
</dbReference>
<protein>
    <submittedName>
        <fullName evidence="1">Uncharacterized protein</fullName>
    </submittedName>
</protein>
<dbReference type="Proteomes" id="UP000828390">
    <property type="component" value="Unassembled WGS sequence"/>
</dbReference>
<comment type="caution">
    <text evidence="1">The sequence shown here is derived from an EMBL/GenBank/DDBJ whole genome shotgun (WGS) entry which is preliminary data.</text>
</comment>
<accession>A0A9D3YSQ6</accession>
<sequence length="63" mass="7425">MELKTYITNITKRAKTTIGFLRRNLRHCTFNCSKTAYLALVRSKLEYASVVLDPFHQTYIDRL</sequence>
<gene>
    <name evidence="1" type="ORF">DPMN_066023</name>
</gene>
<proteinExistence type="predicted"/>